<evidence type="ECO:0000313" key="3">
    <source>
        <dbReference type="EMBL" id="PPE66238.1"/>
    </source>
</evidence>
<keyword evidence="4" id="KW-1185">Reference proteome</keyword>
<sequence precursor="true">MPRLVLSARLPLLAWTLAGACATAAPAGEAPVPIVLRAQELSGQVGGPTVAQGEVALSQGPLEIEADRLEYDPDTGVAKAQGGVVVRRDGNVFRGPELQLQIERYEGFFLHPAYHFDVTGAGGQAARLDFLGRNRVAAIDATYSSCTPDDTGSYAWVLEASGVKLDFENNEGVATGAVLRFYGVPILGAPVLSFPITDARKSGWLPPSINLDSRSGLEVAVPYYWNIAPQLDMTLTPSLSTRRGAGLGSELRYLLPNHSGEMQLELLPNDRTTGERRDLLHLQHRGALPLEGRYRWTHTRASDDEYWKDFERNIPSLTPRLLASDLRTDWGGRGRWQAYARVQRWQVLQDLEAPIDAPYARAPQLGLRRSWGEAVGPRFDLELEYNRFELPDAAAGRPEGQRTHALGRLSWPLLDTPGAFLTPRLDFNAASYRLDEPSLSGGRDRASRFIPSVSLDGGLRFERDATWFGRNYLQTLEPRLLVVHTPFREQADLPNFDSAGKDLNFTTLFDANPFSGVDRVADARQVTAGVDSRLIDPSSGAEVLRLGVAQRYLFADQRITPEGVPFTQRSSDLLLLGSTSVIPSWTLGGSVQYNPEIKRTARSTLSARYSPGPFRTLSARYSLVRNASEQMDVGWQWPVYTGSGRGAGDGCSGRWYSVGRFNYSLAESRITDSLLGFEYDSGCWIGRVVAERRSTGQQEAVTRLMLQLEFVGLSRLGSNPLRTLKDNIPGYQLLRE</sequence>
<dbReference type="GO" id="GO:0015920">
    <property type="term" value="P:lipopolysaccharide transport"/>
    <property type="evidence" value="ECO:0007669"/>
    <property type="project" value="InterPro"/>
</dbReference>
<dbReference type="Pfam" id="PF04453">
    <property type="entry name" value="LptD"/>
    <property type="match status" value="1"/>
</dbReference>
<reference evidence="3 4" key="1">
    <citation type="submission" date="2018-02" db="EMBL/GenBank/DDBJ databases">
        <title>Reclassifiation of [Polyangium] brachysporum DSM 7029 as Guopingzhaonella breviflexa gen. nov., sp. nov., a member of the family Comamonadaceae.</title>
        <authorList>
            <person name="Tang B."/>
        </authorList>
    </citation>
    <scope>NUCLEOTIDE SEQUENCE [LARGE SCALE GENOMIC DNA]</scope>
    <source>
        <strain evidence="3 4">BCRC 80649</strain>
    </source>
</reference>
<comment type="caution">
    <text evidence="1">Lacks conserved residue(s) required for the propagation of feature annotation.</text>
</comment>
<feature type="chain" id="PRO_5015789554" description="LPS-assembly protein LptD" evidence="1">
    <location>
        <begin position="28"/>
        <end position="736"/>
    </location>
</feature>
<keyword evidence="1" id="KW-0998">Cell outer membrane</keyword>
<comment type="caution">
    <text evidence="3">The sequence shown here is derived from an EMBL/GenBank/DDBJ whole genome shotgun (WGS) entry which is preliminary data.</text>
</comment>
<dbReference type="HAMAP" id="MF_01411">
    <property type="entry name" value="LPS_assembly_LptD"/>
    <property type="match status" value="1"/>
</dbReference>
<name>A0A2S5SU25_9BURK</name>
<gene>
    <name evidence="1" type="primary">lptD</name>
    <name evidence="3" type="ORF">C1704_09670</name>
</gene>
<proteinExistence type="inferred from homology"/>
<keyword evidence="1" id="KW-0472">Membrane</keyword>
<evidence type="ECO:0000259" key="2">
    <source>
        <dbReference type="Pfam" id="PF04453"/>
    </source>
</evidence>
<dbReference type="GO" id="GO:0043165">
    <property type="term" value="P:Gram-negative-bacterium-type cell outer membrane assembly"/>
    <property type="evidence" value="ECO:0007669"/>
    <property type="project" value="UniProtKB-UniRule"/>
</dbReference>
<comment type="subcellular location">
    <subcellularLocation>
        <location evidence="1">Cell outer membrane</location>
    </subcellularLocation>
</comment>
<feature type="domain" description="LptD C-terminal" evidence="2">
    <location>
        <begin position="277"/>
        <end position="630"/>
    </location>
</feature>
<accession>A0A2S5SU25</accession>
<comment type="similarity">
    <text evidence="1">Belongs to the LptD family.</text>
</comment>
<dbReference type="PROSITE" id="PS51257">
    <property type="entry name" value="PROKAR_LIPOPROTEIN"/>
    <property type="match status" value="1"/>
</dbReference>
<dbReference type="GO" id="GO:0009279">
    <property type="term" value="C:cell outer membrane"/>
    <property type="evidence" value="ECO:0007669"/>
    <property type="project" value="UniProtKB-SubCell"/>
</dbReference>
<dbReference type="EMBL" id="PSNX01000008">
    <property type="protein sequence ID" value="PPE66238.1"/>
    <property type="molecule type" value="Genomic_DNA"/>
</dbReference>
<evidence type="ECO:0000313" key="4">
    <source>
        <dbReference type="Proteomes" id="UP000238605"/>
    </source>
</evidence>
<dbReference type="OrthoDB" id="9760225at2"/>
<dbReference type="RefSeq" id="WP_104302522.1">
    <property type="nucleotide sequence ID" value="NZ_PSNX01000008.1"/>
</dbReference>
<comment type="function">
    <text evidence="1">Together with LptE, is involved in the assembly of lipopolysaccharide (LPS) at the surface of the outer membrane.</text>
</comment>
<dbReference type="InterPro" id="IPR007543">
    <property type="entry name" value="LptD_C"/>
</dbReference>
<dbReference type="PANTHER" id="PTHR30189:SF1">
    <property type="entry name" value="LPS-ASSEMBLY PROTEIN LPTD"/>
    <property type="match status" value="1"/>
</dbReference>
<keyword evidence="1" id="KW-0732">Signal</keyword>
<dbReference type="Proteomes" id="UP000238605">
    <property type="component" value="Unassembled WGS sequence"/>
</dbReference>
<organism evidence="3 4">
    <name type="scientific">Caldimonas caldifontis</name>
    <dbReference type="NCBI Taxonomy" id="1452508"/>
    <lineage>
        <taxon>Bacteria</taxon>
        <taxon>Pseudomonadati</taxon>
        <taxon>Pseudomonadota</taxon>
        <taxon>Betaproteobacteria</taxon>
        <taxon>Burkholderiales</taxon>
        <taxon>Sphaerotilaceae</taxon>
        <taxon>Caldimonas</taxon>
    </lineage>
</organism>
<dbReference type="InterPro" id="IPR020889">
    <property type="entry name" value="LipoPS_assembly_LptD"/>
</dbReference>
<evidence type="ECO:0000256" key="1">
    <source>
        <dbReference type="HAMAP-Rule" id="MF_01411"/>
    </source>
</evidence>
<dbReference type="InterPro" id="IPR050218">
    <property type="entry name" value="LptD"/>
</dbReference>
<feature type="signal peptide" evidence="1">
    <location>
        <begin position="1"/>
        <end position="27"/>
    </location>
</feature>
<dbReference type="GO" id="GO:1990351">
    <property type="term" value="C:transporter complex"/>
    <property type="evidence" value="ECO:0007669"/>
    <property type="project" value="TreeGrafter"/>
</dbReference>
<protein>
    <recommendedName>
        <fullName evidence="1">LPS-assembly protein LptD</fullName>
    </recommendedName>
</protein>
<comment type="subunit">
    <text evidence="1">Component of the lipopolysaccharide transport and assembly complex. Interacts with LptE and LptA.</text>
</comment>
<dbReference type="Gene3D" id="2.60.450.10">
    <property type="entry name" value="Lipopolysaccharide (LPS) transport protein A like domain"/>
    <property type="match status" value="1"/>
</dbReference>
<dbReference type="AlphaFoldDB" id="A0A2S5SU25"/>
<dbReference type="PANTHER" id="PTHR30189">
    <property type="entry name" value="LPS-ASSEMBLY PROTEIN"/>
    <property type="match status" value="1"/>
</dbReference>